<name>A0A6S6PGT3_ACEAC</name>
<gene>
    <name evidence="1" type="ORF">AAJCM20276_04690</name>
</gene>
<evidence type="ECO:0000313" key="2">
    <source>
        <dbReference type="Proteomes" id="UP000515220"/>
    </source>
</evidence>
<organism evidence="1 2">
    <name type="scientific">Acetobacter aceti</name>
    <dbReference type="NCBI Taxonomy" id="435"/>
    <lineage>
        <taxon>Bacteria</taxon>
        <taxon>Pseudomonadati</taxon>
        <taxon>Pseudomonadota</taxon>
        <taxon>Alphaproteobacteria</taxon>
        <taxon>Acetobacterales</taxon>
        <taxon>Acetobacteraceae</taxon>
        <taxon>Acetobacter</taxon>
        <taxon>Acetobacter subgen. Acetobacter</taxon>
    </lineage>
</organism>
<dbReference type="AlphaFoldDB" id="A0A6S6PGT3"/>
<reference evidence="1 2" key="1">
    <citation type="submission" date="2020-07" db="EMBL/GenBank/DDBJ databases">
        <title>Complete Genome Sequence of an acetic acid bacterium, Acetobacter aceti JCM20276.</title>
        <authorList>
            <person name="Hirose Y."/>
            <person name="Mihara H."/>
        </authorList>
    </citation>
    <scope>NUCLEOTIDE SEQUENCE [LARGE SCALE GENOMIC DNA]</scope>
    <source>
        <strain evidence="1 2">JCM20276</strain>
    </source>
</reference>
<evidence type="ECO:0000313" key="1">
    <source>
        <dbReference type="EMBL" id="BCI65845.1"/>
    </source>
</evidence>
<protein>
    <submittedName>
        <fullName evidence="1">Uncharacterized protein</fullName>
    </submittedName>
</protein>
<sequence>MGGERNVGFKLSPLEKPTIPSGLYSDMMIGNTKVRQLKKGKENISGLQP</sequence>
<proteinExistence type="predicted"/>
<accession>A0A6S6PGT3</accession>
<dbReference type="Proteomes" id="UP000515220">
    <property type="component" value="Chromosome"/>
</dbReference>
<dbReference type="EMBL" id="AP023326">
    <property type="protein sequence ID" value="BCI65845.1"/>
    <property type="molecule type" value="Genomic_DNA"/>
</dbReference>